<evidence type="ECO:0000313" key="3">
    <source>
        <dbReference type="EMBL" id="PAV18824.1"/>
    </source>
</evidence>
<protein>
    <submittedName>
        <fullName evidence="3">Uncharacterized protein</fullName>
    </submittedName>
</protein>
<organism evidence="3 4">
    <name type="scientific">Pyrrhoderma noxium</name>
    <dbReference type="NCBI Taxonomy" id="2282107"/>
    <lineage>
        <taxon>Eukaryota</taxon>
        <taxon>Fungi</taxon>
        <taxon>Dikarya</taxon>
        <taxon>Basidiomycota</taxon>
        <taxon>Agaricomycotina</taxon>
        <taxon>Agaricomycetes</taxon>
        <taxon>Hymenochaetales</taxon>
        <taxon>Hymenochaetaceae</taxon>
        <taxon>Pyrrhoderma</taxon>
    </lineage>
</organism>
<feature type="region of interest" description="Disordered" evidence="1">
    <location>
        <begin position="136"/>
        <end position="225"/>
    </location>
</feature>
<accession>A0A286UH74</accession>
<dbReference type="EMBL" id="NBII01000005">
    <property type="protein sequence ID" value="PAV18824.1"/>
    <property type="molecule type" value="Genomic_DNA"/>
</dbReference>
<dbReference type="AlphaFoldDB" id="A0A286UH74"/>
<feature type="compositionally biased region" description="Basic and acidic residues" evidence="1">
    <location>
        <begin position="211"/>
        <end position="224"/>
    </location>
</feature>
<evidence type="ECO:0000256" key="2">
    <source>
        <dbReference type="SAM" id="Phobius"/>
    </source>
</evidence>
<evidence type="ECO:0000256" key="1">
    <source>
        <dbReference type="SAM" id="MobiDB-lite"/>
    </source>
</evidence>
<reference evidence="3 4" key="1">
    <citation type="journal article" date="2017" name="Mol. Ecol.">
        <title>Comparative and population genomic landscape of Phellinus noxius: A hypervariable fungus causing root rot in trees.</title>
        <authorList>
            <person name="Chung C.L."/>
            <person name="Lee T.J."/>
            <person name="Akiba M."/>
            <person name="Lee H.H."/>
            <person name="Kuo T.H."/>
            <person name="Liu D."/>
            <person name="Ke H.M."/>
            <person name="Yokoi T."/>
            <person name="Roa M.B."/>
            <person name="Lu M.J."/>
            <person name="Chang Y.Y."/>
            <person name="Ann P.J."/>
            <person name="Tsai J.N."/>
            <person name="Chen C.Y."/>
            <person name="Tzean S.S."/>
            <person name="Ota Y."/>
            <person name="Hattori T."/>
            <person name="Sahashi N."/>
            <person name="Liou R.F."/>
            <person name="Kikuchi T."/>
            <person name="Tsai I.J."/>
        </authorList>
    </citation>
    <scope>NUCLEOTIDE SEQUENCE [LARGE SCALE GENOMIC DNA]</scope>
    <source>
        <strain evidence="3 4">FFPRI411160</strain>
    </source>
</reference>
<feature type="transmembrane region" description="Helical" evidence="2">
    <location>
        <begin position="44"/>
        <end position="67"/>
    </location>
</feature>
<feature type="compositionally biased region" description="Basic and acidic residues" evidence="1">
    <location>
        <begin position="136"/>
        <end position="151"/>
    </location>
</feature>
<evidence type="ECO:0000313" key="4">
    <source>
        <dbReference type="Proteomes" id="UP000217199"/>
    </source>
</evidence>
<keyword evidence="2" id="KW-0472">Membrane</keyword>
<dbReference type="InParanoid" id="A0A286UH74"/>
<name>A0A286UH74_9AGAM</name>
<dbReference type="Proteomes" id="UP000217199">
    <property type="component" value="Unassembled WGS sequence"/>
</dbReference>
<comment type="caution">
    <text evidence="3">The sequence shown here is derived from an EMBL/GenBank/DDBJ whole genome shotgun (WGS) entry which is preliminary data.</text>
</comment>
<feature type="region of interest" description="Disordered" evidence="1">
    <location>
        <begin position="74"/>
        <end position="120"/>
    </location>
</feature>
<sequence length="247" mass="26922">MPMLLGRSELDDLPSPSSHSLTARAVSSSEAAALPNGEKALTPIIAGTICGICVGTAWLVALIVVIVKRTKRKKRKRAGEDVDDDVPINASSTDPEGRPSRDIFIVPPDPAVLQGQHQPGERLVVERKKRWWRRARSGDAKCSKGKEKQGEDSDPCTEAKSSEPLTEDFSEPEGHSEQDDGPPPSGPTFNRLSTIMSVTSPGKTSSQEVDSYPREKGLESRDFADFSYQNSVETFDEEKIIGPPPRK</sequence>
<dbReference type="OrthoDB" id="3184377at2759"/>
<feature type="compositionally biased region" description="Polar residues" evidence="1">
    <location>
        <begin position="187"/>
        <end position="209"/>
    </location>
</feature>
<keyword evidence="2" id="KW-0812">Transmembrane</keyword>
<proteinExistence type="predicted"/>
<gene>
    <name evidence="3" type="ORF">PNOK_0566700</name>
</gene>
<keyword evidence="4" id="KW-1185">Reference proteome</keyword>
<feature type="region of interest" description="Disordered" evidence="1">
    <location>
        <begin position="1"/>
        <end position="20"/>
    </location>
</feature>
<keyword evidence="2" id="KW-1133">Transmembrane helix</keyword>